<reference evidence="9 10" key="1">
    <citation type="journal article" date="2015" name="Genome Announc.">
        <title>Complete Genome of Geobacter pickeringii G13T, a Metal-Reducing Isolate from Sedimentary Kaolin Deposits.</title>
        <authorList>
            <person name="Badalamenti J.P."/>
            <person name="Bond D.R."/>
        </authorList>
    </citation>
    <scope>NUCLEOTIDE SEQUENCE [LARGE SCALE GENOMIC DNA]</scope>
    <source>
        <strain evidence="9 10">G13</strain>
    </source>
</reference>
<dbReference type="KEGG" id="gpi:GPICK_10590"/>
<keyword evidence="10" id="KW-1185">Reference proteome</keyword>
<proteinExistence type="inferred from homology"/>
<evidence type="ECO:0000256" key="6">
    <source>
        <dbReference type="ARBA" id="ARBA00039017"/>
    </source>
</evidence>
<dbReference type="CDD" id="cd01011">
    <property type="entry name" value="nicotinamidase"/>
    <property type="match status" value="1"/>
</dbReference>
<dbReference type="InterPro" id="IPR036380">
    <property type="entry name" value="Isochorismatase-like_sf"/>
</dbReference>
<dbReference type="GO" id="GO:0008936">
    <property type="term" value="F:nicotinamidase activity"/>
    <property type="evidence" value="ECO:0007669"/>
    <property type="project" value="UniProtKB-EC"/>
</dbReference>
<evidence type="ECO:0000313" key="10">
    <source>
        <dbReference type="Proteomes" id="UP000057609"/>
    </source>
</evidence>
<evidence type="ECO:0000259" key="8">
    <source>
        <dbReference type="Pfam" id="PF00857"/>
    </source>
</evidence>
<sequence>MNKDSALLIVDVQNDFCPGGLLAVPGGDAVVPVLNQYLTLFRAKGLPVFASRDWHPPTTTHFRDYGGIWPAHCIRGTEGARFHPLLALPSDTIIISKGMDPARDDYSAFQGVTESGVPFPVLLKEMGISKLYVGGLATDYCVKESVLEGVRHGLSVTLLEDAVRGVELNPGDSSQAVAQMTSAGARQATLATIAELLSN</sequence>
<evidence type="ECO:0000256" key="7">
    <source>
        <dbReference type="ARBA" id="ARBA00043224"/>
    </source>
</evidence>
<dbReference type="EC" id="3.5.1.19" evidence="6"/>
<evidence type="ECO:0000256" key="4">
    <source>
        <dbReference type="ARBA" id="ARBA00022801"/>
    </source>
</evidence>
<dbReference type="GO" id="GO:0019363">
    <property type="term" value="P:pyridine nucleotide biosynthetic process"/>
    <property type="evidence" value="ECO:0007669"/>
    <property type="project" value="UniProtKB-KW"/>
</dbReference>
<dbReference type="RefSeq" id="WP_039742988.1">
    <property type="nucleotide sequence ID" value="NZ_CP009788.1"/>
</dbReference>
<keyword evidence="2" id="KW-0662">Pyridine nucleotide biosynthesis</keyword>
<comment type="pathway">
    <text evidence="5">Cofactor biosynthesis; nicotinate biosynthesis; nicotinate from nicotinamide: step 1/1.</text>
</comment>
<dbReference type="OrthoDB" id="9791276at2"/>
<keyword evidence="4" id="KW-0378">Hydrolase</keyword>
<dbReference type="Proteomes" id="UP000057609">
    <property type="component" value="Chromosome"/>
</dbReference>
<evidence type="ECO:0000256" key="3">
    <source>
        <dbReference type="ARBA" id="ARBA00022723"/>
    </source>
</evidence>
<dbReference type="SUPFAM" id="SSF52499">
    <property type="entry name" value="Isochorismatase-like hydrolases"/>
    <property type="match status" value="1"/>
</dbReference>
<dbReference type="PANTHER" id="PTHR11080">
    <property type="entry name" value="PYRAZINAMIDASE/NICOTINAMIDASE"/>
    <property type="match status" value="1"/>
</dbReference>
<dbReference type="PANTHER" id="PTHR11080:SF2">
    <property type="entry name" value="LD05707P"/>
    <property type="match status" value="1"/>
</dbReference>
<dbReference type="STRING" id="345632.GPICK_10590"/>
<dbReference type="Pfam" id="PF00857">
    <property type="entry name" value="Isochorismatase"/>
    <property type="match status" value="1"/>
</dbReference>
<dbReference type="InterPro" id="IPR000868">
    <property type="entry name" value="Isochorismatase-like_dom"/>
</dbReference>
<keyword evidence="3" id="KW-0479">Metal-binding</keyword>
<organism evidence="9 10">
    <name type="scientific">Geobacter pickeringii</name>
    <dbReference type="NCBI Taxonomy" id="345632"/>
    <lineage>
        <taxon>Bacteria</taxon>
        <taxon>Pseudomonadati</taxon>
        <taxon>Thermodesulfobacteriota</taxon>
        <taxon>Desulfuromonadia</taxon>
        <taxon>Geobacterales</taxon>
        <taxon>Geobacteraceae</taxon>
        <taxon>Geobacter</taxon>
    </lineage>
</organism>
<evidence type="ECO:0000256" key="1">
    <source>
        <dbReference type="ARBA" id="ARBA00006336"/>
    </source>
</evidence>
<dbReference type="GO" id="GO:0046872">
    <property type="term" value="F:metal ion binding"/>
    <property type="evidence" value="ECO:0007669"/>
    <property type="project" value="UniProtKB-KW"/>
</dbReference>
<evidence type="ECO:0000256" key="2">
    <source>
        <dbReference type="ARBA" id="ARBA00022642"/>
    </source>
</evidence>
<dbReference type="AlphaFoldDB" id="A0A0B5BF19"/>
<evidence type="ECO:0000313" key="9">
    <source>
        <dbReference type="EMBL" id="AJE03739.1"/>
    </source>
</evidence>
<dbReference type="InterPro" id="IPR052347">
    <property type="entry name" value="Isochorismatase_Nicotinamidase"/>
</dbReference>
<comment type="similarity">
    <text evidence="1">Belongs to the isochorismatase family.</text>
</comment>
<dbReference type="Gene3D" id="3.40.50.850">
    <property type="entry name" value="Isochorismatase-like"/>
    <property type="match status" value="1"/>
</dbReference>
<feature type="domain" description="Isochorismatase-like" evidence="8">
    <location>
        <begin position="5"/>
        <end position="190"/>
    </location>
</feature>
<gene>
    <name evidence="9" type="ORF">GPICK_10590</name>
</gene>
<dbReference type="EMBL" id="CP009788">
    <property type="protein sequence ID" value="AJE03739.1"/>
    <property type="molecule type" value="Genomic_DNA"/>
</dbReference>
<evidence type="ECO:0000256" key="5">
    <source>
        <dbReference type="ARBA" id="ARBA00037900"/>
    </source>
</evidence>
<protein>
    <recommendedName>
        <fullName evidence="6">nicotinamidase</fullName>
        <ecNumber evidence="6">3.5.1.19</ecNumber>
    </recommendedName>
    <alternativeName>
        <fullName evidence="7">Nicotinamide deamidase</fullName>
    </alternativeName>
</protein>
<name>A0A0B5BF19_9BACT</name>
<dbReference type="HOGENOM" id="CLU_068979_13_1_7"/>
<accession>A0A0B5BF19</accession>